<evidence type="ECO:0000313" key="4">
    <source>
        <dbReference type="Proteomes" id="UP000683360"/>
    </source>
</evidence>
<evidence type="ECO:0000313" key="3">
    <source>
        <dbReference type="EMBL" id="CAG2203698.1"/>
    </source>
</evidence>
<feature type="coiled-coil region" evidence="1">
    <location>
        <begin position="376"/>
        <end position="445"/>
    </location>
</feature>
<feature type="coiled-coil region" evidence="1">
    <location>
        <begin position="143"/>
        <end position="177"/>
    </location>
</feature>
<dbReference type="Proteomes" id="UP000683360">
    <property type="component" value="Unassembled WGS sequence"/>
</dbReference>
<gene>
    <name evidence="3" type="ORF">MEDL_18170</name>
</gene>
<dbReference type="EMBL" id="CAJPWZ010000927">
    <property type="protein sequence ID" value="CAG2203698.1"/>
    <property type="molecule type" value="Genomic_DNA"/>
</dbReference>
<evidence type="ECO:0000256" key="1">
    <source>
        <dbReference type="SAM" id="Coils"/>
    </source>
</evidence>
<reference evidence="3" key="1">
    <citation type="submission" date="2021-03" db="EMBL/GenBank/DDBJ databases">
        <authorList>
            <person name="Bekaert M."/>
        </authorList>
    </citation>
    <scope>NUCLEOTIDE SEQUENCE</scope>
</reference>
<protein>
    <submittedName>
        <fullName evidence="3">CENPE</fullName>
    </submittedName>
</protein>
<dbReference type="OrthoDB" id="10064612at2759"/>
<accession>A0A8S3RA35</accession>
<dbReference type="AlphaFoldDB" id="A0A8S3RA35"/>
<evidence type="ECO:0000256" key="2">
    <source>
        <dbReference type="SAM" id="MobiDB-lite"/>
    </source>
</evidence>
<feature type="coiled-coil region" evidence="1">
    <location>
        <begin position="255"/>
        <end position="282"/>
    </location>
</feature>
<comment type="caution">
    <text evidence="3">The sequence shown here is derived from an EMBL/GenBank/DDBJ whole genome shotgun (WGS) entry which is preliminary data.</text>
</comment>
<proteinExistence type="predicted"/>
<keyword evidence="4" id="KW-1185">Reference proteome</keyword>
<sequence>MDLFSIIDAVKKIRRDIPKCVDSLSEKITNAHKFVTAFPSKMNEFLSLQRQIDVEENVWRTKIIEIAKGLCRQIEQQMTKLDSDCIIQQQYERNAQKTIVILNAVEKVKYSNTVNIGEDLDDGTLELFKKMKIDDQDEDHREYEKNTEEKRTLEADVQRLECQLHETTRNLHGEKSDVLKRLCFLKDYAIQSKDQLHTTTDQKPKFTDDQSIFEVLDIIQTNMTYMHKNLRVLKDEILSSKEIIKTQENLQEVNILELQQHVQQLEADKSTLSEKYERICTEMENSKDGMVHKEEIRSKEEIIKTNHETIKELHQQTQQLKTANNGILEKYNQVCKERDELKNGNQSIQLAFESMERIKGKETEMHAKDQQFRQQLNEKDRDISDLNQMLNQHKEMVSDQEKKIQTIKKERDDLQLRSQSIQKVFDDYEQRIETYQRIQAEKEIEFQNKQQGFQHHLKQKDDRMSEISRIVNQQKA</sequence>
<organism evidence="3 4">
    <name type="scientific">Mytilus edulis</name>
    <name type="common">Blue mussel</name>
    <dbReference type="NCBI Taxonomy" id="6550"/>
    <lineage>
        <taxon>Eukaryota</taxon>
        <taxon>Metazoa</taxon>
        <taxon>Spiralia</taxon>
        <taxon>Lophotrochozoa</taxon>
        <taxon>Mollusca</taxon>
        <taxon>Bivalvia</taxon>
        <taxon>Autobranchia</taxon>
        <taxon>Pteriomorphia</taxon>
        <taxon>Mytilida</taxon>
        <taxon>Mytiloidea</taxon>
        <taxon>Mytilidae</taxon>
        <taxon>Mytilinae</taxon>
        <taxon>Mytilus</taxon>
    </lineage>
</organism>
<keyword evidence="1" id="KW-0175">Coiled coil</keyword>
<name>A0A8S3RA35_MYTED</name>
<feature type="region of interest" description="Disordered" evidence="2">
    <location>
        <begin position="449"/>
        <end position="476"/>
    </location>
</feature>